<gene>
    <name evidence="2" type="primary">gb24254</name>
    <name evidence="2" type="ORF">PR202_gb24254</name>
</gene>
<dbReference type="InterPro" id="IPR036047">
    <property type="entry name" value="F-box-like_dom_sf"/>
</dbReference>
<dbReference type="Proteomes" id="UP001054889">
    <property type="component" value="Unassembled WGS sequence"/>
</dbReference>
<dbReference type="SUPFAM" id="SSF81383">
    <property type="entry name" value="F-box domain"/>
    <property type="match status" value="1"/>
</dbReference>
<feature type="domain" description="F-box" evidence="1">
    <location>
        <begin position="22"/>
        <end position="62"/>
    </location>
</feature>
<accession>A0AAV5FI96</accession>
<protein>
    <recommendedName>
        <fullName evidence="1">F-box domain-containing protein</fullName>
    </recommendedName>
</protein>
<evidence type="ECO:0000313" key="3">
    <source>
        <dbReference type="Proteomes" id="UP001054889"/>
    </source>
</evidence>
<dbReference type="AlphaFoldDB" id="A0AAV5FI96"/>
<reference evidence="2" key="2">
    <citation type="submission" date="2021-12" db="EMBL/GenBank/DDBJ databases">
        <title>Resequencing data analysis of finger millet.</title>
        <authorList>
            <person name="Hatakeyama M."/>
            <person name="Aluri S."/>
            <person name="Balachadran M.T."/>
            <person name="Sivarajan S.R."/>
            <person name="Poveda L."/>
            <person name="Shimizu-Inatsugi R."/>
            <person name="Schlapbach R."/>
            <person name="Sreeman S.M."/>
            <person name="Shimizu K.K."/>
        </authorList>
    </citation>
    <scope>NUCLEOTIDE SEQUENCE</scope>
</reference>
<dbReference type="EMBL" id="BQKI01000088">
    <property type="protein sequence ID" value="GJN35473.1"/>
    <property type="molecule type" value="Genomic_DNA"/>
</dbReference>
<dbReference type="InterPro" id="IPR001810">
    <property type="entry name" value="F-box_dom"/>
</dbReference>
<comment type="caution">
    <text evidence="2">The sequence shown here is derived from an EMBL/GenBank/DDBJ whole genome shotgun (WGS) entry which is preliminary data.</text>
</comment>
<proteinExistence type="predicted"/>
<dbReference type="PANTHER" id="PTHR31264:SF7">
    <property type="entry name" value="F-BOX DOMAIN CONTAINING PROTEIN, EXPRESSED"/>
    <property type="match status" value="1"/>
</dbReference>
<organism evidence="2 3">
    <name type="scientific">Eleusine coracana subsp. coracana</name>
    <dbReference type="NCBI Taxonomy" id="191504"/>
    <lineage>
        <taxon>Eukaryota</taxon>
        <taxon>Viridiplantae</taxon>
        <taxon>Streptophyta</taxon>
        <taxon>Embryophyta</taxon>
        <taxon>Tracheophyta</taxon>
        <taxon>Spermatophyta</taxon>
        <taxon>Magnoliopsida</taxon>
        <taxon>Liliopsida</taxon>
        <taxon>Poales</taxon>
        <taxon>Poaceae</taxon>
        <taxon>PACMAD clade</taxon>
        <taxon>Chloridoideae</taxon>
        <taxon>Cynodonteae</taxon>
        <taxon>Eleusininae</taxon>
        <taxon>Eleusine</taxon>
    </lineage>
</organism>
<evidence type="ECO:0000313" key="2">
    <source>
        <dbReference type="EMBL" id="GJN35473.1"/>
    </source>
</evidence>
<evidence type="ECO:0000259" key="1">
    <source>
        <dbReference type="Pfam" id="PF00646"/>
    </source>
</evidence>
<reference evidence="2" key="1">
    <citation type="journal article" date="2018" name="DNA Res.">
        <title>Multiple hybrid de novo genome assembly of finger millet, an orphan allotetraploid crop.</title>
        <authorList>
            <person name="Hatakeyama M."/>
            <person name="Aluri S."/>
            <person name="Balachadran M.T."/>
            <person name="Sivarajan S.R."/>
            <person name="Patrignani A."/>
            <person name="Gruter S."/>
            <person name="Poveda L."/>
            <person name="Shimizu-Inatsugi R."/>
            <person name="Baeten J."/>
            <person name="Francoijs K.J."/>
            <person name="Nataraja K.N."/>
            <person name="Reddy Y.A.N."/>
            <person name="Phadnis S."/>
            <person name="Ravikumar R.L."/>
            <person name="Schlapbach R."/>
            <person name="Sreeman S.M."/>
            <person name="Shimizu K.K."/>
        </authorList>
    </citation>
    <scope>NUCLEOTIDE SEQUENCE</scope>
</reference>
<name>A0AAV5FI96_ELECO</name>
<dbReference type="Pfam" id="PF00646">
    <property type="entry name" value="F-box"/>
    <property type="match status" value="1"/>
</dbReference>
<dbReference type="PANTHER" id="PTHR31264">
    <property type="entry name" value="OS07G0554500 PROTEIN-RELATED"/>
    <property type="match status" value="1"/>
</dbReference>
<keyword evidence="3" id="KW-1185">Reference proteome</keyword>
<sequence length="306" mass="34910">MPSATALPVGAAAPRRTRVQRELPDELLEDILLRLDDAADLARASATYTSIRRLITTPRFLRRFRSLHAPPILGFLDYTTSRSADFTFPFLANKDTKRWRVSDVRDGCILLARQTVMSPNVFNTFTVYDPLHRRHIQIPAIPTDLVGSSTGKCVGRQHRHQMRCLSTNYFEAFLAPSRDDDDEEPLTTPLQQLMCNVHTKHKVVNFRYSLATRTWRRATSFEIETFTWMQTSTMMSRHYAHNCFFWTGIISETARVLDTCEMKFFVVDLPPESKARPKAIVEADGVNKLGLLVIDGCASRVCLVEL</sequence>